<reference evidence="3 5" key="2">
    <citation type="submission" date="2013-03" db="EMBL/GenBank/DDBJ databases">
        <title>The Genome Sequence of Enterococcus malodoratus ATCC_43197 (PacBio/Illumina hybrid assembly).</title>
        <authorList>
            <consortium name="The Broad Institute Genomics Platform"/>
            <consortium name="The Broad Institute Genome Sequencing Center for Infectious Disease"/>
            <person name="Earl A."/>
            <person name="Russ C."/>
            <person name="Gilmore M."/>
            <person name="Surin D."/>
            <person name="Walker B."/>
            <person name="Young S."/>
            <person name="Zeng Q."/>
            <person name="Gargeya S."/>
            <person name="Fitzgerald M."/>
            <person name="Haas B."/>
            <person name="Abouelleil A."/>
            <person name="Allen A.W."/>
            <person name="Alvarado L."/>
            <person name="Arachchi H.M."/>
            <person name="Berlin A.M."/>
            <person name="Chapman S.B."/>
            <person name="Gainer-Dewar J."/>
            <person name="Goldberg J."/>
            <person name="Griggs A."/>
            <person name="Gujja S."/>
            <person name="Hansen M."/>
            <person name="Howarth C."/>
            <person name="Imamovic A."/>
            <person name="Ireland A."/>
            <person name="Larimer J."/>
            <person name="McCowan C."/>
            <person name="Murphy C."/>
            <person name="Pearson M."/>
            <person name="Poon T.W."/>
            <person name="Priest M."/>
            <person name="Roberts A."/>
            <person name="Saif S."/>
            <person name="Shea T."/>
            <person name="Sisk P."/>
            <person name="Sykes S."/>
            <person name="Wortman J."/>
            <person name="Nusbaum C."/>
            <person name="Birren B."/>
        </authorList>
    </citation>
    <scope>NUCLEOTIDE SEQUENCE [LARGE SCALE GENOMIC DNA]</scope>
    <source>
        <strain evidence="3 5">ATCC 43197</strain>
    </source>
</reference>
<gene>
    <name evidence="3" type="ORF">I585_01388</name>
    <name evidence="2" type="ORF">UAI_04351</name>
</gene>
<keyword evidence="1" id="KW-0175">Coiled coil</keyword>
<dbReference type="Proteomes" id="UP000014148">
    <property type="component" value="Unassembled WGS sequence"/>
</dbReference>
<dbReference type="RefSeq" id="WP_010743122.1">
    <property type="nucleotide sequence ID" value="NZ_KB946253.1"/>
</dbReference>
<dbReference type="PATRIC" id="fig|1158601.3.peg.4318"/>
<dbReference type="Proteomes" id="UP000013783">
    <property type="component" value="Unassembled WGS sequence"/>
</dbReference>
<reference evidence="2 4" key="1">
    <citation type="submission" date="2013-02" db="EMBL/GenBank/DDBJ databases">
        <title>The Genome Sequence of Enterococcus malodoratus ATCC_43197.</title>
        <authorList>
            <consortium name="The Broad Institute Genome Sequencing Platform"/>
            <consortium name="The Broad Institute Genome Sequencing Center for Infectious Disease"/>
            <person name="Earl A.M."/>
            <person name="Gilmore M.S."/>
            <person name="Lebreton F."/>
            <person name="Walker B."/>
            <person name="Young S.K."/>
            <person name="Zeng Q."/>
            <person name="Gargeya S."/>
            <person name="Fitzgerald M."/>
            <person name="Haas B."/>
            <person name="Abouelleil A."/>
            <person name="Alvarado L."/>
            <person name="Arachchi H.M."/>
            <person name="Berlin A.M."/>
            <person name="Chapman S.B."/>
            <person name="Dewar J."/>
            <person name="Goldberg J."/>
            <person name="Griggs A."/>
            <person name="Gujja S."/>
            <person name="Hansen M."/>
            <person name="Howarth C."/>
            <person name="Imamovic A."/>
            <person name="Larimer J."/>
            <person name="McCowan C."/>
            <person name="Murphy C."/>
            <person name="Neiman D."/>
            <person name="Pearson M."/>
            <person name="Priest M."/>
            <person name="Roberts A."/>
            <person name="Saif S."/>
            <person name="Shea T."/>
            <person name="Sisk P."/>
            <person name="Sykes S."/>
            <person name="Wortman J."/>
            <person name="Nusbaum C."/>
            <person name="Birren B."/>
        </authorList>
    </citation>
    <scope>NUCLEOTIDE SEQUENCE [LARGE SCALE GENOMIC DNA]</scope>
    <source>
        <strain evidence="2 4">ATCC 43197</strain>
    </source>
</reference>
<evidence type="ECO:0000313" key="2">
    <source>
        <dbReference type="EMBL" id="EOH72067.1"/>
    </source>
</evidence>
<evidence type="ECO:0000313" key="4">
    <source>
        <dbReference type="Proteomes" id="UP000013783"/>
    </source>
</evidence>
<name>R2NJ18_9ENTE</name>
<protein>
    <submittedName>
        <fullName evidence="2">Uncharacterized protein</fullName>
    </submittedName>
</protein>
<dbReference type="eggNOG" id="ENOG50303U5">
    <property type="taxonomic scope" value="Bacteria"/>
</dbReference>
<proteinExistence type="predicted"/>
<comment type="caution">
    <text evidence="2">The sequence shown here is derived from an EMBL/GenBank/DDBJ whole genome shotgun (WGS) entry which is preliminary data.</text>
</comment>
<dbReference type="EMBL" id="ASWA01000002">
    <property type="protein sequence ID" value="EOT69909.1"/>
    <property type="molecule type" value="Genomic_DNA"/>
</dbReference>
<keyword evidence="5" id="KW-1185">Reference proteome</keyword>
<organism evidence="2 4">
    <name type="scientific">Enterococcus malodoratus ATCC 43197</name>
    <dbReference type="NCBI Taxonomy" id="1158601"/>
    <lineage>
        <taxon>Bacteria</taxon>
        <taxon>Bacillati</taxon>
        <taxon>Bacillota</taxon>
        <taxon>Bacilli</taxon>
        <taxon>Lactobacillales</taxon>
        <taxon>Enterococcaceae</taxon>
        <taxon>Enterococcus</taxon>
    </lineage>
</organism>
<evidence type="ECO:0000256" key="1">
    <source>
        <dbReference type="SAM" id="Coils"/>
    </source>
</evidence>
<evidence type="ECO:0000313" key="3">
    <source>
        <dbReference type="EMBL" id="EOT69909.1"/>
    </source>
</evidence>
<feature type="coiled-coil region" evidence="1">
    <location>
        <begin position="26"/>
        <end position="74"/>
    </location>
</feature>
<evidence type="ECO:0000313" key="5">
    <source>
        <dbReference type="Proteomes" id="UP000014148"/>
    </source>
</evidence>
<dbReference type="EMBL" id="AJAK01000031">
    <property type="protein sequence ID" value="EOH72067.1"/>
    <property type="molecule type" value="Genomic_DNA"/>
</dbReference>
<accession>R2NJ18</accession>
<sequence length="229" mass="26868">MILITKKRDEANLKNRNVSNLNDNTDEQLLDKVEVLENQNEELLDKVEKLEGIRGALEEKVSAYRYNLKELTKKLDDVDIPIKKEVVVYHNKDNLERRRFILQGRNLHEQAAVCHDSSDEVAEITNLQEKYERLLEQYMYEHDRNDQLFSYLFQEEENAALDLFVKVDVADTLLEATTLSRRIIQQAEDQAQHIGSDLKEQLMGVLRRENHLPHEVVKDLKNGIRCLDE</sequence>
<dbReference type="AlphaFoldDB" id="R2NJ18"/>